<evidence type="ECO:0000256" key="3">
    <source>
        <dbReference type="SAM" id="SignalP"/>
    </source>
</evidence>
<dbReference type="InterPro" id="IPR049033">
    <property type="entry name" value="AGA-YXIM_GBD"/>
</dbReference>
<sequence length="407" mass="43924">MKAKNRTAAIVASSLAASSLIASCASSPSGTETPQSWLSYEAPSRTTVYKFDFGGAGAADGFTAAGADDAYSKEKGFGFRNTAGVRNVESAGEAEKADAVEWIDDGKGMKSENTFAVDLDSGIYEITVTAGGPMFRESVAAEGFFHVMDLTGGVNGTETWQMPVTDGQLDILVTAGKKDTRYALSSLEIAKVETEKSAPAVWLCGDSTVCAYYKLPDDAETFQYGRNGWGQHLGKYINPKWQVRNLATGGQFARGFYTSGQHESVMAYIKPGDYYIIAIGINDKTYSNESEYYETLCAMIDETRAKGAVPVLVYQQGRAQDVGKNLESRWFGPKMQEVAAEKGVKLVNLFKIAGDYYESIGADGTMALYAPKDVKDASKGTDTMHLSPALADTLAQFVAREIPELRE</sequence>
<comment type="caution">
    <text evidence="6">The sequence shown here is derived from an EMBL/GenBank/DDBJ whole genome shotgun (WGS) entry which is preliminary data.</text>
</comment>
<dbReference type="InterPro" id="IPR037459">
    <property type="entry name" value="RhgT-like"/>
</dbReference>
<dbReference type="InterPro" id="IPR013830">
    <property type="entry name" value="SGNH_hydro"/>
</dbReference>
<keyword evidence="3" id="KW-0732">Signal</keyword>
<dbReference type="InterPro" id="IPR008979">
    <property type="entry name" value="Galactose-bd-like_sf"/>
</dbReference>
<dbReference type="InterPro" id="IPR036514">
    <property type="entry name" value="SGNH_hydro_sf"/>
</dbReference>
<evidence type="ECO:0000259" key="5">
    <source>
        <dbReference type="Pfam" id="PF21254"/>
    </source>
</evidence>
<dbReference type="Gene3D" id="3.40.50.1110">
    <property type="entry name" value="SGNH hydrolase"/>
    <property type="match status" value="1"/>
</dbReference>
<dbReference type="GO" id="GO:0016788">
    <property type="term" value="F:hydrolase activity, acting on ester bonds"/>
    <property type="evidence" value="ECO:0007669"/>
    <property type="project" value="UniProtKB-ARBA"/>
</dbReference>
<dbReference type="RefSeq" id="WP_002704577.1">
    <property type="nucleotide sequence ID" value="NZ_AGRW01000047.1"/>
</dbReference>
<dbReference type="eggNOG" id="COG3401">
    <property type="taxonomic scope" value="Bacteria"/>
</dbReference>
<reference evidence="6 7" key="1">
    <citation type="submission" date="2011-09" db="EMBL/GenBank/DDBJ databases">
        <title>The draft genome of Treponema saccharophilum DSM 2985.</title>
        <authorList>
            <consortium name="US DOE Joint Genome Institute (JGI-PGF)"/>
            <person name="Lucas S."/>
            <person name="Copeland A."/>
            <person name="Lapidus A."/>
            <person name="Glavina del Rio T."/>
            <person name="Dalin E."/>
            <person name="Tice H."/>
            <person name="Bruce D."/>
            <person name="Goodwin L."/>
            <person name="Pitluck S."/>
            <person name="Peters L."/>
            <person name="Kyrpides N."/>
            <person name="Mavromatis K."/>
            <person name="Ivanova N."/>
            <person name="Markowitz V."/>
            <person name="Cheng J.-F."/>
            <person name="Hugenholtz P."/>
            <person name="Woyke T."/>
            <person name="Wu D."/>
            <person name="Gronow S."/>
            <person name="Wellnitz S."/>
            <person name="Brambilla E."/>
            <person name="Klenk H.-P."/>
            <person name="Eisen J.A."/>
        </authorList>
    </citation>
    <scope>NUCLEOTIDE SEQUENCE [LARGE SCALE GENOMIC DNA]</scope>
    <source>
        <strain evidence="6 7">DSM 2985</strain>
    </source>
</reference>
<dbReference type="PATRIC" id="fig|907348.3.peg.1651"/>
<proteinExistence type="inferred from homology"/>
<dbReference type="Gene3D" id="2.60.120.430">
    <property type="entry name" value="Galactose-binding lectin"/>
    <property type="match status" value="1"/>
</dbReference>
<feature type="domain" description="SGNH hydrolase-type esterase" evidence="4">
    <location>
        <begin position="205"/>
        <end position="363"/>
    </location>
</feature>
<evidence type="ECO:0000256" key="1">
    <source>
        <dbReference type="ARBA" id="ARBA00008668"/>
    </source>
</evidence>
<evidence type="ECO:0000259" key="4">
    <source>
        <dbReference type="Pfam" id="PF13472"/>
    </source>
</evidence>
<evidence type="ECO:0000256" key="2">
    <source>
        <dbReference type="ARBA" id="ARBA00022801"/>
    </source>
</evidence>
<dbReference type="PANTHER" id="PTHR43695">
    <property type="entry name" value="PUTATIVE (AFU_ORTHOLOGUE AFUA_2G17250)-RELATED"/>
    <property type="match status" value="1"/>
</dbReference>
<dbReference type="SUPFAM" id="SSF49785">
    <property type="entry name" value="Galactose-binding domain-like"/>
    <property type="match status" value="1"/>
</dbReference>
<feature type="chain" id="PRO_5003609233" evidence="3">
    <location>
        <begin position="25"/>
        <end position="407"/>
    </location>
</feature>
<evidence type="ECO:0000313" key="7">
    <source>
        <dbReference type="Proteomes" id="UP000003571"/>
    </source>
</evidence>
<dbReference type="Pfam" id="PF21254">
    <property type="entry name" value="AGA-YXIM_GBD"/>
    <property type="match status" value="1"/>
</dbReference>
<dbReference type="eggNOG" id="COG2755">
    <property type="taxonomic scope" value="Bacteria"/>
</dbReference>
<dbReference type="PANTHER" id="PTHR43695:SF1">
    <property type="entry name" value="RHAMNOGALACTURONAN ACETYLESTERASE"/>
    <property type="match status" value="1"/>
</dbReference>
<name>H7EL68_9SPIR</name>
<feature type="signal peptide" evidence="3">
    <location>
        <begin position="1"/>
        <end position="24"/>
    </location>
</feature>
<accession>H7EL68</accession>
<dbReference type="Pfam" id="PF13472">
    <property type="entry name" value="Lipase_GDSL_2"/>
    <property type="match status" value="1"/>
</dbReference>
<evidence type="ECO:0000313" key="6">
    <source>
        <dbReference type="EMBL" id="EIC01793.1"/>
    </source>
</evidence>
<dbReference type="EMBL" id="AGRW01000047">
    <property type="protein sequence ID" value="EIC01793.1"/>
    <property type="molecule type" value="Genomic_DNA"/>
</dbReference>
<dbReference type="STRING" id="907348.TresaDRAFT_1082"/>
<comment type="similarity">
    <text evidence="1">Belongs to the 'GDSL' lipolytic enzyme family.</text>
</comment>
<keyword evidence="2" id="KW-0378">Hydrolase</keyword>
<protein>
    <submittedName>
        <fullName evidence="6">Lipolytic enzyme, G-D-S-L</fullName>
    </submittedName>
</protein>
<dbReference type="AlphaFoldDB" id="H7EL68"/>
<organism evidence="6 7">
    <name type="scientific">Treponema saccharophilum DSM 2985</name>
    <dbReference type="NCBI Taxonomy" id="907348"/>
    <lineage>
        <taxon>Bacteria</taxon>
        <taxon>Pseudomonadati</taxon>
        <taxon>Spirochaetota</taxon>
        <taxon>Spirochaetia</taxon>
        <taxon>Spirochaetales</taxon>
        <taxon>Treponemataceae</taxon>
        <taxon>Treponema</taxon>
    </lineage>
</organism>
<feature type="domain" description="Beta-agarase/YXIM esterase-like galactose-binding" evidence="5">
    <location>
        <begin position="49"/>
        <end position="189"/>
    </location>
</feature>
<gene>
    <name evidence="6" type="ORF">TresaDRAFT_1082</name>
</gene>
<dbReference type="OrthoDB" id="9807041at2"/>
<keyword evidence="7" id="KW-1185">Reference proteome</keyword>
<dbReference type="Proteomes" id="UP000003571">
    <property type="component" value="Unassembled WGS sequence"/>
</dbReference>
<dbReference type="SUPFAM" id="SSF52266">
    <property type="entry name" value="SGNH hydrolase"/>
    <property type="match status" value="1"/>
</dbReference>
<dbReference type="PROSITE" id="PS51257">
    <property type="entry name" value="PROKAR_LIPOPROTEIN"/>
    <property type="match status" value="1"/>
</dbReference>